<comment type="caution">
    <text evidence="1">The sequence shown here is derived from an EMBL/GenBank/DDBJ whole genome shotgun (WGS) entry which is preliminary data.</text>
</comment>
<sequence>MGSNWPVDRLFSSYDLIMGYYRDYIEKLSTSEQKKILNKNATKLYKF</sequence>
<dbReference type="InterPro" id="IPR032466">
    <property type="entry name" value="Metal_Hydrolase"/>
</dbReference>
<proteinExistence type="predicted"/>
<dbReference type="Gene3D" id="3.20.20.140">
    <property type="entry name" value="Metal-dependent hydrolases"/>
    <property type="match status" value="1"/>
</dbReference>
<reference evidence="1" key="1">
    <citation type="submission" date="2018-10" db="EMBL/GenBank/DDBJ databases">
        <title>Iterative Subtractive Binning of Freshwater Chronoseries Metagenomes Recovers Nearly Complete Genomes from over Four Hundred Novel Species.</title>
        <authorList>
            <person name="Rodriguez-R L.M."/>
            <person name="Tsementzi D."/>
            <person name="Luo C."/>
            <person name="Konstantinidis K.T."/>
        </authorList>
    </citation>
    <scope>NUCLEOTIDE SEQUENCE</scope>
    <source>
        <strain evidence="1">WB5_2A_028</strain>
    </source>
</reference>
<gene>
    <name evidence="1" type="ORF">EBT44_05605</name>
</gene>
<dbReference type="Proteomes" id="UP000740727">
    <property type="component" value="Unassembled WGS sequence"/>
</dbReference>
<evidence type="ECO:0000313" key="2">
    <source>
        <dbReference type="Proteomes" id="UP000740727"/>
    </source>
</evidence>
<evidence type="ECO:0000313" key="1">
    <source>
        <dbReference type="EMBL" id="NBR94286.1"/>
    </source>
</evidence>
<organism evidence="1 2">
    <name type="scientific">Candidatus Fonsibacter lacus</name>
    <dbReference type="NCBI Taxonomy" id="2576439"/>
    <lineage>
        <taxon>Bacteria</taxon>
        <taxon>Pseudomonadati</taxon>
        <taxon>Pseudomonadota</taxon>
        <taxon>Alphaproteobacteria</taxon>
        <taxon>Candidatus Pelagibacterales</taxon>
        <taxon>Candidatus Pelagibacterales incertae sedis</taxon>
        <taxon>Candidatus Fonsibacter</taxon>
    </lineage>
</organism>
<accession>A0A965LLJ4</accession>
<dbReference type="AlphaFoldDB" id="A0A965LLJ4"/>
<evidence type="ECO:0008006" key="3">
    <source>
        <dbReference type="Google" id="ProtNLM"/>
    </source>
</evidence>
<protein>
    <recommendedName>
        <fullName evidence="3">Amidohydrolase-related domain-containing protein</fullName>
    </recommendedName>
</protein>
<name>A0A965LLJ4_9PROT</name>
<dbReference type="SUPFAM" id="SSF51556">
    <property type="entry name" value="Metallo-dependent hydrolases"/>
    <property type="match status" value="1"/>
</dbReference>
<dbReference type="EMBL" id="RFXN01000092">
    <property type="protein sequence ID" value="NBR94286.1"/>
    <property type="molecule type" value="Genomic_DNA"/>
</dbReference>